<dbReference type="Proteomes" id="UP000800200">
    <property type="component" value="Unassembled WGS sequence"/>
</dbReference>
<evidence type="ECO:0000313" key="3">
    <source>
        <dbReference type="Proteomes" id="UP000800200"/>
    </source>
</evidence>
<gene>
    <name evidence="2" type="ORF">K469DRAFT_682813</name>
</gene>
<evidence type="ECO:0000256" key="1">
    <source>
        <dbReference type="SAM" id="MobiDB-lite"/>
    </source>
</evidence>
<proteinExistence type="predicted"/>
<sequence length="208" mass="23388">MKIDEYIRSLCDNTQHFYFDAVLNLPRTDMDIRGAQVADTIYRMLGLWALMASYFFPSSGTKRHVEQAWGSQNTQSSGSDANGGNGGTERSGEAGKRSLCDLVKKSGLLPHSEEDGLKPSPSSTETKTVFHLRPEETSRKMGFSSLLAYEIRDSYAALFSPEQPSFLHQYPLGWVGSRFWCWSLPCSAQRLLRREVKALKADPILDQR</sequence>
<protein>
    <submittedName>
        <fullName evidence="2">Uncharacterized protein</fullName>
    </submittedName>
</protein>
<reference evidence="2" key="1">
    <citation type="journal article" date="2020" name="Stud. Mycol.">
        <title>101 Dothideomycetes genomes: a test case for predicting lifestyles and emergence of pathogens.</title>
        <authorList>
            <person name="Haridas S."/>
            <person name="Albert R."/>
            <person name="Binder M."/>
            <person name="Bloem J."/>
            <person name="Labutti K."/>
            <person name="Salamov A."/>
            <person name="Andreopoulos B."/>
            <person name="Baker S."/>
            <person name="Barry K."/>
            <person name="Bills G."/>
            <person name="Bluhm B."/>
            <person name="Cannon C."/>
            <person name="Castanera R."/>
            <person name="Culley D."/>
            <person name="Daum C."/>
            <person name="Ezra D."/>
            <person name="Gonzalez J."/>
            <person name="Henrissat B."/>
            <person name="Kuo A."/>
            <person name="Liang C."/>
            <person name="Lipzen A."/>
            <person name="Lutzoni F."/>
            <person name="Magnuson J."/>
            <person name="Mondo S."/>
            <person name="Nolan M."/>
            <person name="Ohm R."/>
            <person name="Pangilinan J."/>
            <person name="Park H.-J."/>
            <person name="Ramirez L."/>
            <person name="Alfaro M."/>
            <person name="Sun H."/>
            <person name="Tritt A."/>
            <person name="Yoshinaga Y."/>
            <person name="Zwiers L.-H."/>
            <person name="Turgeon B."/>
            <person name="Goodwin S."/>
            <person name="Spatafora J."/>
            <person name="Crous P."/>
            <person name="Grigoriev I."/>
        </authorList>
    </citation>
    <scope>NUCLEOTIDE SEQUENCE</scope>
    <source>
        <strain evidence="2">CBS 207.26</strain>
    </source>
</reference>
<accession>A0A6A6DC36</accession>
<evidence type="ECO:0000313" key="2">
    <source>
        <dbReference type="EMBL" id="KAF2176018.1"/>
    </source>
</evidence>
<dbReference type="EMBL" id="ML994717">
    <property type="protein sequence ID" value="KAF2176018.1"/>
    <property type="molecule type" value="Genomic_DNA"/>
</dbReference>
<keyword evidence="3" id="KW-1185">Reference proteome</keyword>
<name>A0A6A6DC36_9PEZI</name>
<feature type="region of interest" description="Disordered" evidence="1">
    <location>
        <begin position="109"/>
        <end position="129"/>
    </location>
</feature>
<organism evidence="2 3">
    <name type="scientific">Zopfia rhizophila CBS 207.26</name>
    <dbReference type="NCBI Taxonomy" id="1314779"/>
    <lineage>
        <taxon>Eukaryota</taxon>
        <taxon>Fungi</taxon>
        <taxon>Dikarya</taxon>
        <taxon>Ascomycota</taxon>
        <taxon>Pezizomycotina</taxon>
        <taxon>Dothideomycetes</taxon>
        <taxon>Dothideomycetes incertae sedis</taxon>
        <taxon>Zopfiaceae</taxon>
        <taxon>Zopfia</taxon>
    </lineage>
</organism>
<dbReference type="AlphaFoldDB" id="A0A6A6DC36"/>
<feature type="region of interest" description="Disordered" evidence="1">
    <location>
        <begin position="66"/>
        <end position="95"/>
    </location>
</feature>